<dbReference type="EMBL" id="FQZA01000002">
    <property type="protein sequence ID" value="SHI66034.1"/>
    <property type="molecule type" value="Genomic_DNA"/>
</dbReference>
<dbReference type="RefSeq" id="WP_073126918.1">
    <property type="nucleotide sequence ID" value="NZ_FQZA01000002.1"/>
</dbReference>
<dbReference type="InterPro" id="IPR023157">
    <property type="entry name" value="AGR-C-984p-like_sf"/>
</dbReference>
<name>A0A1M6CYZ5_9RHOB</name>
<dbReference type="Gene3D" id="1.10.3700.10">
    <property type="entry name" value="AGR C 984p-like"/>
    <property type="match status" value="1"/>
</dbReference>
<proteinExistence type="predicted"/>
<organism evidence="1 2">
    <name type="scientific">Palleronia salina</name>
    <dbReference type="NCBI Taxonomy" id="313368"/>
    <lineage>
        <taxon>Bacteria</taxon>
        <taxon>Pseudomonadati</taxon>
        <taxon>Pseudomonadota</taxon>
        <taxon>Alphaproteobacteria</taxon>
        <taxon>Rhodobacterales</taxon>
        <taxon>Roseobacteraceae</taxon>
        <taxon>Palleronia</taxon>
    </lineage>
</organism>
<gene>
    <name evidence="1" type="ORF">SAMN04488012_102202</name>
</gene>
<protein>
    <recommendedName>
        <fullName evidence="3">DUF1217 domain-containing protein</fullName>
    </recommendedName>
</protein>
<accession>A0A1M6CYZ5</accession>
<dbReference type="AlphaFoldDB" id="A0A1M6CYZ5"/>
<dbReference type="Pfam" id="PF06748">
    <property type="entry name" value="DUF1217"/>
    <property type="match status" value="1"/>
</dbReference>
<reference evidence="1 2" key="1">
    <citation type="submission" date="2016-11" db="EMBL/GenBank/DDBJ databases">
        <authorList>
            <person name="Jaros S."/>
            <person name="Januszkiewicz K."/>
            <person name="Wedrychowicz H."/>
        </authorList>
    </citation>
    <scope>NUCLEOTIDE SEQUENCE [LARGE SCALE GENOMIC DNA]</scope>
    <source>
        <strain evidence="1 2">DSM 26892</strain>
    </source>
</reference>
<dbReference type="STRING" id="313368.SAMN04488012_102202"/>
<evidence type="ECO:0000313" key="1">
    <source>
        <dbReference type="EMBL" id="SHI66034.1"/>
    </source>
</evidence>
<keyword evidence="2" id="KW-1185">Reference proteome</keyword>
<dbReference type="SUPFAM" id="SSF158837">
    <property type="entry name" value="AGR C 984p-like"/>
    <property type="match status" value="1"/>
</dbReference>
<dbReference type="Proteomes" id="UP000184040">
    <property type="component" value="Unassembled WGS sequence"/>
</dbReference>
<dbReference type="InterPro" id="IPR010626">
    <property type="entry name" value="DUF1217"/>
</dbReference>
<sequence length="274" mass="30864">MISLAGLGTSLAVRLVDSTRPQQLDLIRRDALNARQIEAFEERVGDIRSPADFVEDTEVYTFVMRAFDLEDQIFGKAMIRKMLESDISDPKALVNRLTDPRLRELHQAFAFNPQSQLSVKVLSEDWKQGIVDRFAERMLINNADEGSRGAGLVLEFRNRVDSIGNWFDVLKNRDVSEFMRTALGLPKEIVQLDIDKQVSLYKSKFDLEDLKDPEKVDKLVGKFMAIHDALNPVQFASSPSVTLMQGAVNLSGGFAPVLIDIDAIQRMGSASRYR</sequence>
<evidence type="ECO:0008006" key="3">
    <source>
        <dbReference type="Google" id="ProtNLM"/>
    </source>
</evidence>
<evidence type="ECO:0000313" key="2">
    <source>
        <dbReference type="Proteomes" id="UP000184040"/>
    </source>
</evidence>